<evidence type="ECO:0000313" key="1">
    <source>
        <dbReference type="EMBL" id="KFF25947.1"/>
    </source>
</evidence>
<evidence type="ECO:0000313" key="2">
    <source>
        <dbReference type="Proteomes" id="UP000028719"/>
    </source>
</evidence>
<protein>
    <submittedName>
        <fullName evidence="1">Uncharacterized protein</fullName>
    </submittedName>
</protein>
<sequence>MEKNDFLHFVITEPIRDILVSGYVDLQNIPVFHPLYERIYLIFDQIKIEICVGDESKIIFTVIENIRQWIDVDEDDLFSVMSIYSLVFKTEQVIRIISAACGDSLLSGLKLKYIDGEAERCVTFDPKNFFGFSFE</sequence>
<reference evidence="1 2" key="1">
    <citation type="submission" date="2014-07" db="EMBL/GenBank/DDBJ databases">
        <title>Genome of Chryseobacterium vrystaatense LMG 22846.</title>
        <authorList>
            <person name="Pipes S.E."/>
            <person name="Stropko S.J."/>
            <person name="Newman J.D."/>
        </authorList>
    </citation>
    <scope>NUCLEOTIDE SEQUENCE [LARGE SCALE GENOMIC DNA]</scope>
    <source>
        <strain evidence="1 2">LMG 22846</strain>
    </source>
</reference>
<organism evidence="1 2">
    <name type="scientific">Chryseobacterium vrystaatense</name>
    <dbReference type="NCBI Taxonomy" id="307480"/>
    <lineage>
        <taxon>Bacteria</taxon>
        <taxon>Pseudomonadati</taxon>
        <taxon>Bacteroidota</taxon>
        <taxon>Flavobacteriia</taxon>
        <taxon>Flavobacteriales</taxon>
        <taxon>Weeksellaceae</taxon>
        <taxon>Chryseobacterium group</taxon>
        <taxon>Chryseobacterium</taxon>
    </lineage>
</organism>
<keyword evidence="2" id="KW-1185">Reference proteome</keyword>
<dbReference type="EMBL" id="JPRI01000004">
    <property type="protein sequence ID" value="KFF25947.1"/>
    <property type="molecule type" value="Genomic_DNA"/>
</dbReference>
<dbReference type="RefSeq" id="WP_034745022.1">
    <property type="nucleotide sequence ID" value="NZ_JPRI01000004.1"/>
</dbReference>
<dbReference type="Proteomes" id="UP000028719">
    <property type="component" value="Unassembled WGS sequence"/>
</dbReference>
<gene>
    <name evidence="1" type="ORF">IW16_13885</name>
</gene>
<comment type="caution">
    <text evidence="1">The sequence shown here is derived from an EMBL/GenBank/DDBJ whole genome shotgun (WGS) entry which is preliminary data.</text>
</comment>
<proteinExistence type="predicted"/>
<accession>A0ABR4ULY4</accession>
<name>A0ABR4ULY4_9FLAO</name>